<evidence type="ECO:0000256" key="1">
    <source>
        <dbReference type="SAM" id="Phobius"/>
    </source>
</evidence>
<dbReference type="PATRIC" id="fig|983917.3.peg.4000"/>
<dbReference type="KEGG" id="rge:RGE_41000"/>
<dbReference type="AlphaFoldDB" id="I0HWP9"/>
<sequence length="125" mass="13856">MTPVPRLPRASQRGITLFGLLFWALLVGFIGYVLVRAVPTINEYLTIKRAVEKVAAGQPATVAEARTAFDRQKEVEYSIASIDSKDLVITKENDKVVIGFAYDKEIPLFGPVYLLLKYEGQAKAP</sequence>
<keyword evidence="1" id="KW-0812">Transmembrane</keyword>
<dbReference type="HOGENOM" id="CLU_149778_0_0_4"/>
<dbReference type="InterPro" id="IPR032314">
    <property type="entry name" value="DUF4845"/>
</dbReference>
<dbReference type="EMBL" id="AP012320">
    <property type="protein sequence ID" value="BAL97436.1"/>
    <property type="molecule type" value="Genomic_DNA"/>
</dbReference>
<accession>I0HWP9</accession>
<dbReference type="RefSeq" id="WP_014430286.1">
    <property type="nucleotide sequence ID" value="NC_017075.1"/>
</dbReference>
<feature type="transmembrane region" description="Helical" evidence="1">
    <location>
        <begin position="15"/>
        <end position="35"/>
    </location>
</feature>
<dbReference type="STRING" id="983917.RGE_41000"/>
<protein>
    <recommendedName>
        <fullName evidence="4">Transmembrane protein</fullName>
    </recommendedName>
</protein>
<dbReference type="Proteomes" id="UP000007883">
    <property type="component" value="Chromosome"/>
</dbReference>
<evidence type="ECO:0000313" key="2">
    <source>
        <dbReference type="EMBL" id="BAL97436.1"/>
    </source>
</evidence>
<dbReference type="Pfam" id="PF16137">
    <property type="entry name" value="DUF4845"/>
    <property type="match status" value="1"/>
</dbReference>
<reference evidence="2 3" key="1">
    <citation type="journal article" date="2012" name="J. Bacteriol.">
        <title>Complete genome sequence of phototrophic betaproteobacterium Rubrivivax gelatinosus IL144.</title>
        <authorList>
            <person name="Nagashima S."/>
            <person name="Kamimura A."/>
            <person name="Shimizu T."/>
            <person name="Nakamura-isaki S."/>
            <person name="Aono E."/>
            <person name="Sakamoto K."/>
            <person name="Ichikawa N."/>
            <person name="Nakazawa H."/>
            <person name="Sekine M."/>
            <person name="Yamazaki S."/>
            <person name="Fujita N."/>
            <person name="Shimada K."/>
            <person name="Hanada S."/>
            <person name="Nagashima K.V.P."/>
        </authorList>
    </citation>
    <scope>NUCLEOTIDE SEQUENCE [LARGE SCALE GENOMIC DNA]</scope>
    <source>
        <strain evidence="3">NBRC 100245 / IL144</strain>
    </source>
</reference>
<evidence type="ECO:0008006" key="4">
    <source>
        <dbReference type="Google" id="ProtNLM"/>
    </source>
</evidence>
<name>I0HWP9_RUBGI</name>
<keyword evidence="1" id="KW-1133">Transmembrane helix</keyword>
<proteinExistence type="predicted"/>
<dbReference type="eggNOG" id="COG4969">
    <property type="taxonomic scope" value="Bacteria"/>
</dbReference>
<evidence type="ECO:0000313" key="3">
    <source>
        <dbReference type="Proteomes" id="UP000007883"/>
    </source>
</evidence>
<gene>
    <name evidence="2" type="ordered locus">RGE_41000</name>
</gene>
<keyword evidence="1" id="KW-0472">Membrane</keyword>
<keyword evidence="3" id="KW-1185">Reference proteome</keyword>
<organism evidence="2 3">
    <name type="scientific">Rubrivivax gelatinosus (strain NBRC 100245 / IL144)</name>
    <dbReference type="NCBI Taxonomy" id="983917"/>
    <lineage>
        <taxon>Bacteria</taxon>
        <taxon>Pseudomonadati</taxon>
        <taxon>Pseudomonadota</taxon>
        <taxon>Betaproteobacteria</taxon>
        <taxon>Burkholderiales</taxon>
        <taxon>Sphaerotilaceae</taxon>
        <taxon>Rubrivivax</taxon>
    </lineage>
</organism>